<dbReference type="AlphaFoldDB" id="W1Y8X1"/>
<accession>W1Y8X1</accession>
<feature type="non-terminal residue" evidence="1">
    <location>
        <position position="1"/>
    </location>
</feature>
<organism evidence="1">
    <name type="scientific">human gut metagenome</name>
    <dbReference type="NCBI Taxonomy" id="408170"/>
    <lineage>
        <taxon>unclassified sequences</taxon>
        <taxon>metagenomes</taxon>
        <taxon>organismal metagenomes</taxon>
    </lineage>
</organism>
<dbReference type="InterPro" id="IPR053735">
    <property type="entry name" value="Type_III_TA_endoRNase"/>
</dbReference>
<gene>
    <name evidence="1" type="ORF">Q604_UNBC07189G0001</name>
</gene>
<comment type="caution">
    <text evidence="1">The sequence shown here is derived from an EMBL/GenBank/DDBJ whole genome shotgun (WGS) entry which is preliminary data.</text>
</comment>
<name>W1Y8X1_9ZZZZ</name>
<proteinExistence type="predicted"/>
<sequence length="107" mass="12900">KLNNQLSIKLFEVNNIQNRLGYLLFLNMIPVPDKYLSKIDMQYIKEQDLEYYNLLTNQLIFIRQENQRIVNKAQKVYKNAVIKKVSFFESMCVDYLALERYVKDLKQ</sequence>
<dbReference type="Gene3D" id="3.10.129.130">
    <property type="match status" value="1"/>
</dbReference>
<dbReference type="Pfam" id="PF13958">
    <property type="entry name" value="ToxN_toxin"/>
    <property type="match status" value="1"/>
</dbReference>
<dbReference type="GO" id="GO:0004521">
    <property type="term" value="F:RNA endonuclease activity"/>
    <property type="evidence" value="ECO:0007669"/>
    <property type="project" value="InterPro"/>
</dbReference>
<dbReference type="EMBL" id="AZMM01007189">
    <property type="protein sequence ID" value="ETJ38786.1"/>
    <property type="molecule type" value="Genomic_DNA"/>
</dbReference>
<reference evidence="1" key="1">
    <citation type="submission" date="2013-12" db="EMBL/GenBank/DDBJ databases">
        <title>A Varibaculum cambriense genome reconstructed from a premature infant gut community with otherwise low bacterial novelty that shifts toward anaerobic metabolism during the third week of life.</title>
        <authorList>
            <person name="Brown C.T."/>
            <person name="Sharon I."/>
            <person name="Thomas B.C."/>
            <person name="Castelle C.J."/>
            <person name="Morowitz M.J."/>
            <person name="Banfield J.F."/>
        </authorList>
    </citation>
    <scope>NUCLEOTIDE SEQUENCE</scope>
</reference>
<evidence type="ECO:0000313" key="1">
    <source>
        <dbReference type="EMBL" id="ETJ38786.1"/>
    </source>
</evidence>
<dbReference type="GO" id="GO:0003723">
    <property type="term" value="F:RNA binding"/>
    <property type="evidence" value="ECO:0007669"/>
    <property type="project" value="InterPro"/>
</dbReference>
<dbReference type="InterPro" id="IPR025911">
    <property type="entry name" value="ToxN/AbiQ_toxin"/>
</dbReference>
<protein>
    <submittedName>
        <fullName evidence="1">Uncharacterized protein</fullName>
    </submittedName>
</protein>